<feature type="non-terminal residue" evidence="2">
    <location>
        <position position="1"/>
    </location>
</feature>
<evidence type="ECO:0000313" key="2">
    <source>
        <dbReference type="EMBL" id="SVD75858.1"/>
    </source>
</evidence>
<gene>
    <name evidence="2" type="ORF">METZ01_LOCUS428712</name>
</gene>
<reference evidence="2" key="1">
    <citation type="submission" date="2018-05" db="EMBL/GenBank/DDBJ databases">
        <authorList>
            <person name="Lanie J.A."/>
            <person name="Ng W.-L."/>
            <person name="Kazmierczak K.M."/>
            <person name="Andrzejewski T.M."/>
            <person name="Davidsen T.M."/>
            <person name="Wayne K.J."/>
            <person name="Tettelin H."/>
            <person name="Glass J.I."/>
            <person name="Rusch D."/>
            <person name="Podicherti R."/>
            <person name="Tsui H.-C.T."/>
            <person name="Winkler M.E."/>
        </authorList>
    </citation>
    <scope>NUCLEOTIDE SEQUENCE</scope>
</reference>
<name>A0A382Y025_9ZZZZ</name>
<feature type="transmembrane region" description="Helical" evidence="1">
    <location>
        <begin position="63"/>
        <end position="82"/>
    </location>
</feature>
<feature type="transmembrane region" description="Helical" evidence="1">
    <location>
        <begin position="31"/>
        <end position="51"/>
    </location>
</feature>
<keyword evidence="1" id="KW-0812">Transmembrane</keyword>
<keyword evidence="1" id="KW-1133">Transmembrane helix</keyword>
<evidence type="ECO:0000256" key="1">
    <source>
        <dbReference type="SAM" id="Phobius"/>
    </source>
</evidence>
<protein>
    <submittedName>
        <fullName evidence="2">Uncharacterized protein</fullName>
    </submittedName>
</protein>
<dbReference type="AlphaFoldDB" id="A0A382Y025"/>
<keyword evidence="1" id="KW-0472">Membrane</keyword>
<feature type="non-terminal residue" evidence="2">
    <location>
        <position position="130"/>
    </location>
</feature>
<accession>A0A382Y025</accession>
<feature type="transmembrane region" description="Helical" evidence="1">
    <location>
        <begin position="102"/>
        <end position="129"/>
    </location>
</feature>
<proteinExistence type="predicted"/>
<sequence length="130" mass="14165">VARALTPWLSAALALIGIFWASGVAVDIGLALITEQVICGVLGLTFAIIYLNVPVSRKVQTTLAWYDAVAAFLGFAIGWYLFFRYPTLLDKIAYMPKEASTVGFITILLTAEALRRTAGWGLLFVLFAFS</sequence>
<organism evidence="2">
    <name type="scientific">marine metagenome</name>
    <dbReference type="NCBI Taxonomy" id="408172"/>
    <lineage>
        <taxon>unclassified sequences</taxon>
        <taxon>metagenomes</taxon>
        <taxon>ecological metagenomes</taxon>
    </lineage>
</organism>
<dbReference type="EMBL" id="UINC01171340">
    <property type="protein sequence ID" value="SVD75858.1"/>
    <property type="molecule type" value="Genomic_DNA"/>
</dbReference>